<dbReference type="EMBL" id="SOZI01000054">
    <property type="protein sequence ID" value="TNY20934.1"/>
    <property type="molecule type" value="Genomic_DNA"/>
</dbReference>
<dbReference type="GO" id="GO:0000981">
    <property type="term" value="F:DNA-binding transcription factor activity, RNA polymerase II-specific"/>
    <property type="evidence" value="ECO:0007669"/>
    <property type="project" value="InterPro"/>
</dbReference>
<evidence type="ECO:0000313" key="4">
    <source>
        <dbReference type="Proteomes" id="UP000311382"/>
    </source>
</evidence>
<gene>
    <name evidence="3" type="ORF">DMC30DRAFT_227908</name>
</gene>
<feature type="compositionally biased region" description="Acidic residues" evidence="1">
    <location>
        <begin position="774"/>
        <end position="788"/>
    </location>
</feature>
<evidence type="ECO:0000259" key="2">
    <source>
        <dbReference type="PROSITE" id="PS50048"/>
    </source>
</evidence>
<feature type="compositionally biased region" description="Basic and acidic residues" evidence="1">
    <location>
        <begin position="453"/>
        <end position="466"/>
    </location>
</feature>
<feature type="region of interest" description="Disordered" evidence="1">
    <location>
        <begin position="197"/>
        <end position="850"/>
    </location>
</feature>
<accession>A0A5C5FY14</accession>
<dbReference type="Pfam" id="PF10384">
    <property type="entry name" value="Scm3"/>
    <property type="match status" value="1"/>
</dbReference>
<organism evidence="3 4">
    <name type="scientific">Rhodotorula diobovata</name>
    <dbReference type="NCBI Taxonomy" id="5288"/>
    <lineage>
        <taxon>Eukaryota</taxon>
        <taxon>Fungi</taxon>
        <taxon>Dikarya</taxon>
        <taxon>Basidiomycota</taxon>
        <taxon>Pucciniomycotina</taxon>
        <taxon>Microbotryomycetes</taxon>
        <taxon>Sporidiobolales</taxon>
        <taxon>Sporidiobolaceae</taxon>
        <taxon>Rhodotorula</taxon>
    </lineage>
</organism>
<dbReference type="GO" id="GO:0005634">
    <property type="term" value="C:nucleus"/>
    <property type="evidence" value="ECO:0007669"/>
    <property type="project" value="InterPro"/>
</dbReference>
<comment type="caution">
    <text evidence="3">The sequence shown here is derived from an EMBL/GenBank/DDBJ whole genome shotgun (WGS) entry which is preliminary data.</text>
</comment>
<dbReference type="SUPFAM" id="SSF57701">
    <property type="entry name" value="Zn2/Cys6 DNA-binding domain"/>
    <property type="match status" value="1"/>
</dbReference>
<feature type="compositionally biased region" description="Basic and acidic residues" evidence="1">
    <location>
        <begin position="680"/>
        <end position="689"/>
    </location>
</feature>
<name>A0A5C5FY14_9BASI</name>
<dbReference type="Gene3D" id="4.10.240.10">
    <property type="entry name" value="Zn(2)-C6 fungal-type DNA-binding domain"/>
    <property type="match status" value="1"/>
</dbReference>
<dbReference type="InterPro" id="IPR036864">
    <property type="entry name" value="Zn2-C6_fun-type_DNA-bd_sf"/>
</dbReference>
<feature type="region of interest" description="Disordered" evidence="1">
    <location>
        <begin position="113"/>
        <end position="148"/>
    </location>
</feature>
<dbReference type="STRING" id="5288.A0A5C5FY14"/>
<feature type="compositionally biased region" description="Low complexity" evidence="1">
    <location>
        <begin position="579"/>
        <end position="590"/>
    </location>
</feature>
<dbReference type="SMART" id="SM00066">
    <property type="entry name" value="GAL4"/>
    <property type="match status" value="1"/>
</dbReference>
<feature type="compositionally biased region" description="Acidic residues" evidence="1">
    <location>
        <begin position="221"/>
        <end position="251"/>
    </location>
</feature>
<feature type="domain" description="Zn(2)-C6 fungal-type" evidence="2">
    <location>
        <begin position="424"/>
        <end position="460"/>
    </location>
</feature>
<protein>
    <recommendedName>
        <fullName evidence="2">Zn(2)-C6 fungal-type domain-containing protein</fullName>
    </recommendedName>
</protein>
<feature type="compositionally biased region" description="Acidic residues" evidence="1">
    <location>
        <begin position="832"/>
        <end position="850"/>
    </location>
</feature>
<dbReference type="InterPro" id="IPR001138">
    <property type="entry name" value="Zn2Cys6_DnaBD"/>
</dbReference>
<dbReference type="OrthoDB" id="2530050at2759"/>
<feature type="compositionally biased region" description="Low complexity" evidence="1">
    <location>
        <begin position="1"/>
        <end position="17"/>
    </location>
</feature>
<feature type="compositionally biased region" description="Basic and acidic residues" evidence="1">
    <location>
        <begin position="652"/>
        <end position="663"/>
    </location>
</feature>
<feature type="region of interest" description="Disordered" evidence="1">
    <location>
        <begin position="1"/>
        <end position="99"/>
    </location>
</feature>
<sequence>MPLAFPAPARASSAHPSLQQQHRQRDSPSPTKKRRVETGSDAGSVPRAGPFGVDAQGHRTYGMQCSPASRVRPRARTVAAELDTEADPNDPELQSRLHSSTLKLRDAWDDILRRHSLPAPSPPGSSRSASRAEAQARRHRPAGRTRAIPVEEDDIIDLATMEIVEDRGVLRRSRAGAFALGGYMDALDDVIVGPDTGVGAAGEDDAGSGSGAEHGRAGGDSFEEEEDEDADAWSDEAYGDSSEDELGDMDELPSLPSLVFREQRRRDAERRDQLRDFWEQEARARGASDGASALGEPAAADVRGNRTIEAVQLADDDDELRFFAPAPSPGPASPAPPFRRASSSPLRVDVATPSRKGKSAAHAPSTTTALRQGVATFQLESSSPARPPASSPSHMAWQRAVTAAPSPPARSSAPASSPLKHGSACLTCRKRKRRCDATRPTCGPCGKTGSSRDASEACGYDRESSPDRALSMSAPRSREGLPTPPTSFAAAAAKASMPPIKALTSSRPPLSSSPLREVITVASPTPTPEPFSPTSSSSPSPASPDRDERSPSLEILPARPRQRSPSLELGLEPTRAVSPELGLPAPEAPEQSPALRSQLLRQHTYQHPTPTPTPPPAPAHDAIAASGSSPRADEQPQEQAKPTSPKKREWRRHSFEIVIERKPSRASMTPRPPEAAATARGREEKRDEPAAEGDATMRSPGGLSTPPLSKRAERPPSGTTTAAAARSSRRSTGPPPRAAGAGPAAATARALKALPSRILPRPVALGPSAKRYEDGDEADAQAVDDDPLLLESSPSPVKRSGSVAPQRRGATETPVLRRTSSGKRRLSTVAPLEEDDTEGEDDADDDFGTW</sequence>
<dbReference type="Proteomes" id="UP000311382">
    <property type="component" value="Unassembled WGS sequence"/>
</dbReference>
<evidence type="ECO:0000256" key="1">
    <source>
        <dbReference type="SAM" id="MobiDB-lite"/>
    </source>
</evidence>
<dbReference type="AlphaFoldDB" id="A0A5C5FY14"/>
<feature type="compositionally biased region" description="Pro residues" evidence="1">
    <location>
        <begin position="326"/>
        <end position="337"/>
    </location>
</feature>
<reference evidence="3 4" key="1">
    <citation type="submission" date="2019-03" db="EMBL/GenBank/DDBJ databases">
        <title>Rhodosporidium diobovatum UCD-FST 08-225 genome sequencing, assembly, and annotation.</title>
        <authorList>
            <person name="Fakankun I.U."/>
            <person name="Fristensky B."/>
            <person name="Levin D.B."/>
        </authorList>
    </citation>
    <scope>NUCLEOTIDE SEQUENCE [LARGE SCALE GENOMIC DNA]</scope>
    <source>
        <strain evidence="3 4">UCD-FST 08-225</strain>
    </source>
</reference>
<dbReference type="InterPro" id="IPR018465">
    <property type="entry name" value="Scm3/HJURP"/>
</dbReference>
<dbReference type="GO" id="GO:0008270">
    <property type="term" value="F:zinc ion binding"/>
    <property type="evidence" value="ECO:0007669"/>
    <property type="project" value="InterPro"/>
</dbReference>
<feature type="compositionally biased region" description="Basic and acidic residues" evidence="1">
    <location>
        <begin position="261"/>
        <end position="286"/>
    </location>
</feature>
<feature type="compositionally biased region" description="Low complexity" evidence="1">
    <location>
        <begin position="486"/>
        <end position="516"/>
    </location>
</feature>
<feature type="compositionally biased region" description="Low complexity" evidence="1">
    <location>
        <begin position="409"/>
        <end position="418"/>
    </location>
</feature>
<evidence type="ECO:0000313" key="3">
    <source>
        <dbReference type="EMBL" id="TNY20934.1"/>
    </source>
</evidence>
<keyword evidence="4" id="KW-1185">Reference proteome</keyword>
<dbReference type="CDD" id="cd00067">
    <property type="entry name" value="GAL4"/>
    <property type="match status" value="1"/>
</dbReference>
<dbReference type="GO" id="GO:0042393">
    <property type="term" value="F:histone binding"/>
    <property type="evidence" value="ECO:0007669"/>
    <property type="project" value="InterPro"/>
</dbReference>
<proteinExistence type="predicted"/>
<dbReference type="PROSITE" id="PS50048">
    <property type="entry name" value="ZN2_CY6_FUNGAL_2"/>
    <property type="match status" value="1"/>
</dbReference>
<dbReference type="Pfam" id="PF00172">
    <property type="entry name" value="Zn_clus"/>
    <property type="match status" value="1"/>
</dbReference>
<feature type="compositionally biased region" description="Low complexity" evidence="1">
    <location>
        <begin position="715"/>
        <end position="750"/>
    </location>
</feature>
<feature type="compositionally biased region" description="Pro residues" evidence="1">
    <location>
        <begin position="609"/>
        <end position="618"/>
    </location>
</feature>
<feature type="compositionally biased region" description="Low complexity" evidence="1">
    <location>
        <begin position="124"/>
        <end position="133"/>
    </location>
</feature>